<keyword evidence="3" id="KW-0967">Endosome</keyword>
<feature type="region of interest" description="Disordered" evidence="5">
    <location>
        <begin position="874"/>
        <end position="986"/>
    </location>
</feature>
<dbReference type="GO" id="GO:0046856">
    <property type="term" value="P:phosphatidylinositol dephosphorylation"/>
    <property type="evidence" value="ECO:0007669"/>
    <property type="project" value="InterPro"/>
</dbReference>
<comment type="subcellular location">
    <subcellularLocation>
        <location evidence="2">Cytoplasmic vesicle</location>
        <location evidence="2">Phagosome membrane</location>
    </subcellularLocation>
    <subcellularLocation>
        <location evidence="1">Early endosome membrane</location>
    </subcellularLocation>
</comment>
<feature type="compositionally biased region" description="Polar residues" evidence="5">
    <location>
        <begin position="909"/>
        <end position="953"/>
    </location>
</feature>
<dbReference type="InterPro" id="IPR000198">
    <property type="entry name" value="RhoGAP_dom"/>
</dbReference>
<dbReference type="SUPFAM" id="SSF56219">
    <property type="entry name" value="DNase I-like"/>
    <property type="match status" value="1"/>
</dbReference>
<organism evidence="7 8">
    <name type="scientific">Dispira parvispora</name>
    <dbReference type="NCBI Taxonomy" id="1520584"/>
    <lineage>
        <taxon>Eukaryota</taxon>
        <taxon>Fungi</taxon>
        <taxon>Fungi incertae sedis</taxon>
        <taxon>Zoopagomycota</taxon>
        <taxon>Kickxellomycotina</taxon>
        <taxon>Dimargaritomycetes</taxon>
        <taxon>Dimargaritales</taxon>
        <taxon>Dimargaritaceae</taxon>
        <taxon>Dispira</taxon>
    </lineage>
</organism>
<dbReference type="PANTHER" id="PTHR11200">
    <property type="entry name" value="INOSITOL 5-PHOSPHATASE"/>
    <property type="match status" value="1"/>
</dbReference>
<dbReference type="GO" id="GO:0004439">
    <property type="term" value="F:phosphatidylinositol-4,5-bisphosphate 5-phosphatase activity"/>
    <property type="evidence" value="ECO:0007669"/>
    <property type="project" value="TreeGrafter"/>
</dbReference>
<keyword evidence="4" id="KW-0968">Cytoplasmic vesicle</keyword>
<proteinExistence type="predicted"/>
<evidence type="ECO:0000259" key="6">
    <source>
        <dbReference type="PROSITE" id="PS50238"/>
    </source>
</evidence>
<dbReference type="Proteomes" id="UP001150925">
    <property type="component" value="Unassembled WGS sequence"/>
</dbReference>
<dbReference type="Pfam" id="PF21310">
    <property type="entry name" value="OCRL-like_ASH"/>
    <property type="match status" value="1"/>
</dbReference>
<dbReference type="SMART" id="SM00128">
    <property type="entry name" value="IPPc"/>
    <property type="match status" value="1"/>
</dbReference>
<dbReference type="AlphaFoldDB" id="A0A9W8ARB7"/>
<dbReference type="InterPro" id="IPR036691">
    <property type="entry name" value="Endo/exonu/phosph_ase_sf"/>
</dbReference>
<dbReference type="EMBL" id="JANBPY010001666">
    <property type="protein sequence ID" value="KAJ1959159.1"/>
    <property type="molecule type" value="Genomic_DNA"/>
</dbReference>
<dbReference type="InterPro" id="IPR000300">
    <property type="entry name" value="IPPc"/>
</dbReference>
<dbReference type="GO" id="GO:0007165">
    <property type="term" value="P:signal transduction"/>
    <property type="evidence" value="ECO:0007669"/>
    <property type="project" value="InterPro"/>
</dbReference>
<evidence type="ECO:0000256" key="4">
    <source>
        <dbReference type="ARBA" id="ARBA00023329"/>
    </source>
</evidence>
<evidence type="ECO:0000313" key="7">
    <source>
        <dbReference type="EMBL" id="KAJ1959159.1"/>
    </source>
</evidence>
<dbReference type="GO" id="GO:0031901">
    <property type="term" value="C:early endosome membrane"/>
    <property type="evidence" value="ECO:0007669"/>
    <property type="project" value="UniProtKB-SubCell"/>
</dbReference>
<evidence type="ECO:0000256" key="1">
    <source>
        <dbReference type="ARBA" id="ARBA00004146"/>
    </source>
</evidence>
<feature type="compositionally biased region" description="Low complexity" evidence="5">
    <location>
        <begin position="880"/>
        <end position="890"/>
    </location>
</feature>
<feature type="domain" description="Rho-GAP" evidence="6">
    <location>
        <begin position="969"/>
        <end position="1192"/>
    </location>
</feature>
<reference evidence="7" key="1">
    <citation type="submission" date="2022-07" db="EMBL/GenBank/DDBJ databases">
        <title>Phylogenomic reconstructions and comparative analyses of Kickxellomycotina fungi.</title>
        <authorList>
            <person name="Reynolds N.K."/>
            <person name="Stajich J.E."/>
            <person name="Barry K."/>
            <person name="Grigoriev I.V."/>
            <person name="Crous P."/>
            <person name="Smith M.E."/>
        </authorList>
    </citation>
    <scope>NUCLEOTIDE SEQUENCE</scope>
    <source>
        <strain evidence="7">RSA 1196</strain>
    </source>
</reference>
<dbReference type="InterPro" id="IPR013783">
    <property type="entry name" value="Ig-like_fold"/>
</dbReference>
<accession>A0A9W8ARB7</accession>
<comment type="caution">
    <text evidence="7">The sequence shown here is derived from an EMBL/GenBank/DDBJ whole genome shotgun (WGS) entry which is preliminary data.</text>
</comment>
<dbReference type="SMART" id="SM00324">
    <property type="entry name" value="RhoGAP"/>
    <property type="match status" value="1"/>
</dbReference>
<feature type="region of interest" description="Disordered" evidence="5">
    <location>
        <begin position="998"/>
        <end position="1026"/>
    </location>
</feature>
<dbReference type="InterPro" id="IPR008936">
    <property type="entry name" value="Rho_GTPase_activation_prot"/>
</dbReference>
<keyword evidence="8" id="KW-1185">Reference proteome</keyword>
<protein>
    <recommendedName>
        <fullName evidence="6">Rho-GAP domain-containing protein</fullName>
    </recommendedName>
</protein>
<evidence type="ECO:0000256" key="3">
    <source>
        <dbReference type="ARBA" id="ARBA00022753"/>
    </source>
</evidence>
<dbReference type="InterPro" id="IPR046985">
    <property type="entry name" value="IP5"/>
</dbReference>
<dbReference type="PROSITE" id="PS50238">
    <property type="entry name" value="RHOGAP"/>
    <property type="match status" value="1"/>
</dbReference>
<dbReference type="Gene3D" id="2.60.40.10">
    <property type="entry name" value="Immunoglobulins"/>
    <property type="match status" value="1"/>
</dbReference>
<dbReference type="OrthoDB" id="7862313at2759"/>
<dbReference type="Pfam" id="PF22669">
    <property type="entry name" value="Exo_endo_phos2"/>
    <property type="match status" value="2"/>
</dbReference>
<feature type="region of interest" description="Disordered" evidence="5">
    <location>
        <begin position="1079"/>
        <end position="1102"/>
    </location>
</feature>
<gene>
    <name evidence="7" type="ORF">IWQ62_004724</name>
</gene>
<name>A0A9W8ARB7_9FUNG</name>
<evidence type="ECO:0000256" key="5">
    <source>
        <dbReference type="SAM" id="MobiDB-lite"/>
    </source>
</evidence>
<dbReference type="Gene3D" id="3.60.10.10">
    <property type="entry name" value="Endonuclease/exonuclease/phosphatase"/>
    <property type="match status" value="1"/>
</dbReference>
<evidence type="ECO:0000256" key="2">
    <source>
        <dbReference type="ARBA" id="ARBA00004580"/>
    </source>
</evidence>
<dbReference type="SUPFAM" id="SSF48350">
    <property type="entry name" value="GTPase activation domain, GAP"/>
    <property type="match status" value="1"/>
</dbReference>
<evidence type="ECO:0000313" key="8">
    <source>
        <dbReference type="Proteomes" id="UP001150925"/>
    </source>
</evidence>
<dbReference type="FunFam" id="2.60.40.10:FF:000132">
    <property type="entry name" value="Inositol polyphosphate 5-phosphatase OCRL-1 isoform b"/>
    <property type="match status" value="1"/>
</dbReference>
<dbReference type="Gene3D" id="1.10.555.10">
    <property type="entry name" value="Rho GTPase activation protein"/>
    <property type="match status" value="1"/>
</dbReference>
<dbReference type="InterPro" id="IPR048869">
    <property type="entry name" value="OCRL-1_2_ASH"/>
</dbReference>
<feature type="compositionally biased region" description="Polar residues" evidence="5">
    <location>
        <begin position="998"/>
        <end position="1014"/>
    </location>
</feature>
<dbReference type="PANTHER" id="PTHR11200:SF300">
    <property type="entry name" value="TYPE II INOSITOL 1,4,5-TRISPHOSPHATE 5-PHOSPHATASE"/>
    <property type="match status" value="1"/>
</dbReference>
<sequence length="1192" mass="132187">MESVQKLIRPQEQCQLCVKIKSSDYQGRLRKKLFALVTHSAGGINEHSVFILEARSVHSAFVSETLPLFADTDLELCQKYSLTGAAPVEKDSTSSRSDPLISDKVVKPAATTAGTGFTAMADLLIRLRNPRGELEIETFNVDDLQRIVSHVEQALVYAKERRQLASGDTHQWTAYYTLQVPSALELAPLTSDPGYSYHLGLQVNTTNPLVSLSLLNIDPRASLEDDDFDALIFSPASKGVKDAWILGEMRSREAQFTDYSPIRVFTGTWNVNGRLATQSLTPWLAPMPEDTELLVLGFQELDLRAEAYLMYDSQKEQIWCRAVEEGLGSRVDQYQKVVSKQLIGMLIVVYAHQDVAHRLHDVAVDSAGCGIMGMIGNKGAVAVRFNYNDSSFCIVNCHLAANMNQVERRNQDYHDLCRRIMFAKTDVLVASDSSSHLPNSPTQREPHGRLVMRTPAEGRVGASSVPSSATLTANPAESASIPPLTTASAAAAALATGGLGLVSSLRRQSTLPSAPLFGHDYVIWMGDLNYRIPLEVNKVKSLLDAQQLKYLQDFDQLNVEKANHRAFAGFEENTIQFPPTYKYEIGTSQYDPKRAPAWCDRILWWSPLSTDFITQRTYACHMELTSSDHKPVSSLFDVKTKHIRRDDQAAIHSQLLHELDRYENECMPTARVSETQLDFGTVEYEQPVTRAVTLHNTGKVPVQFRFIPKLDETAFCRPWLWVNPPTGIVLPGSQILIHFTVLVLAENAPALNTSREELRDILILHLENGKDYFISVQGNYLPTCFGTSLDVLARLPKPIRAMSLEEIQALGEETQYSIPKEIWRLVDLIYDHGLGTPHLFFVNGDPDLVDYIRTCLDTGTEWDLGRILPSPRRSFASRGLESSETSLTESPMDFQRLAPVDSDKDDSGSTRSLPVSTPGQVESNSPDDPNNPVESTTSLPTFPHSTGSATSEPVLSDQVEPADSRAPDSPVKDTQSPADSESEGEAVVQVVNTTSLIKQPENSQVRQTALSSVSSPPPEARVARPLSDESDRYLGMYSVADVLVRLLKYLPEPVIPFDYFDRCVEAGARLLQVEQQASEVQRRRTTAAEDNDAPIGGDSSGSVNGTLADSVENAVVFQVLDTLPRANLNVFVFVMSFMKEVVTHSLDPLVTRERIAFLLATVILRPRFSSVESEDATGPIIQRRKMFIKQFL</sequence>